<protein>
    <recommendedName>
        <fullName evidence="3">SCP domain-containing protein</fullName>
    </recommendedName>
</protein>
<sequence length="281" mass="30582">MKKWVITFCALGFISTQAPAADAASINEGQEGFTEKQIVKVVNLNEYKNLLKEFKEDYGVTYNANLQDLSKVGLSQENIEKLVESAKKELQKQENGQEVAKETPEKQALAEKAPAAPVKKAEKAATPAPEKAAPAQPTETVKETEETKAPVANDDSVSAFETQVVELTNAERAKAGLAPLEAYAPLMDVAEAKSEDMAANNYFSHNSPTLGSPFDQMKAAGISYRAAGENIAQGQRTPEEVVQAWMNSEGHRANILNANFTHIGVGHVENGNYWTQQFIQL</sequence>
<accession>A0A396S909</accession>
<evidence type="ECO:0000313" key="5">
    <source>
        <dbReference type="Proteomes" id="UP000265692"/>
    </source>
</evidence>
<feature type="signal peptide" evidence="2">
    <location>
        <begin position="1"/>
        <end position="20"/>
    </location>
</feature>
<feature type="compositionally biased region" description="Low complexity" evidence="1">
    <location>
        <begin position="110"/>
        <end position="139"/>
    </location>
</feature>
<dbReference type="Proteomes" id="UP000265692">
    <property type="component" value="Unassembled WGS sequence"/>
</dbReference>
<dbReference type="InterPro" id="IPR035940">
    <property type="entry name" value="CAP_sf"/>
</dbReference>
<dbReference type="InterPro" id="IPR014258">
    <property type="entry name" value="CAP_domain_YkwD-like"/>
</dbReference>
<dbReference type="PANTHER" id="PTHR31157:SF1">
    <property type="entry name" value="SCP DOMAIN-CONTAINING PROTEIN"/>
    <property type="match status" value="1"/>
</dbReference>
<dbReference type="NCBIfam" id="TIGR02909">
    <property type="entry name" value="spore_YkwD"/>
    <property type="match status" value="1"/>
</dbReference>
<feature type="region of interest" description="Disordered" evidence="1">
    <location>
        <begin position="90"/>
        <end position="155"/>
    </location>
</feature>
<dbReference type="Pfam" id="PF00188">
    <property type="entry name" value="CAP"/>
    <property type="match status" value="1"/>
</dbReference>
<keyword evidence="5" id="KW-1185">Reference proteome</keyword>
<comment type="caution">
    <text evidence="4">The sequence shown here is derived from an EMBL/GenBank/DDBJ whole genome shotgun (WGS) entry which is preliminary data.</text>
</comment>
<name>A0A396S909_9BACL</name>
<dbReference type="Gene3D" id="3.40.33.10">
    <property type="entry name" value="CAP"/>
    <property type="match status" value="1"/>
</dbReference>
<dbReference type="SUPFAM" id="SSF55797">
    <property type="entry name" value="PR-1-like"/>
    <property type="match status" value="1"/>
</dbReference>
<dbReference type="InterPro" id="IPR014044">
    <property type="entry name" value="CAP_dom"/>
</dbReference>
<evidence type="ECO:0000256" key="1">
    <source>
        <dbReference type="SAM" id="MobiDB-lite"/>
    </source>
</evidence>
<dbReference type="PANTHER" id="PTHR31157">
    <property type="entry name" value="SCP DOMAIN-CONTAINING PROTEIN"/>
    <property type="match status" value="1"/>
</dbReference>
<feature type="domain" description="SCP" evidence="3">
    <location>
        <begin position="166"/>
        <end position="278"/>
    </location>
</feature>
<feature type="compositionally biased region" description="Basic and acidic residues" evidence="1">
    <location>
        <begin position="99"/>
        <end position="109"/>
    </location>
</feature>
<dbReference type="OrthoDB" id="9783944at2"/>
<dbReference type="RefSeq" id="WP_118875958.1">
    <property type="nucleotide sequence ID" value="NZ_QWEI01000003.1"/>
</dbReference>
<dbReference type="EMBL" id="QWEI01000003">
    <property type="protein sequence ID" value="RHW37572.1"/>
    <property type="molecule type" value="Genomic_DNA"/>
</dbReference>
<dbReference type="AlphaFoldDB" id="A0A396S909"/>
<proteinExistence type="predicted"/>
<evidence type="ECO:0000256" key="2">
    <source>
        <dbReference type="SAM" id="SignalP"/>
    </source>
</evidence>
<feature type="chain" id="PRO_5038435398" description="SCP domain-containing protein" evidence="2">
    <location>
        <begin position="21"/>
        <end position="281"/>
    </location>
</feature>
<reference evidence="4 5" key="1">
    <citation type="submission" date="2018-08" db="EMBL/GenBank/DDBJ databases">
        <title>Lysinibacillus sp. YLB-03 draft genome sequence.</title>
        <authorList>
            <person name="Yu L."/>
        </authorList>
    </citation>
    <scope>NUCLEOTIDE SEQUENCE [LARGE SCALE GENOMIC DNA]</scope>
    <source>
        <strain evidence="4 5">YLB-03</strain>
    </source>
</reference>
<evidence type="ECO:0000259" key="3">
    <source>
        <dbReference type="Pfam" id="PF00188"/>
    </source>
</evidence>
<keyword evidence="2" id="KW-0732">Signal</keyword>
<organism evidence="4 5">
    <name type="scientific">Ureibacillus yapensis</name>
    <dbReference type="NCBI Taxonomy" id="2304605"/>
    <lineage>
        <taxon>Bacteria</taxon>
        <taxon>Bacillati</taxon>
        <taxon>Bacillota</taxon>
        <taxon>Bacilli</taxon>
        <taxon>Bacillales</taxon>
        <taxon>Caryophanaceae</taxon>
        <taxon>Ureibacillus</taxon>
    </lineage>
</organism>
<evidence type="ECO:0000313" key="4">
    <source>
        <dbReference type="EMBL" id="RHW37572.1"/>
    </source>
</evidence>
<dbReference type="CDD" id="cd05379">
    <property type="entry name" value="CAP_bacterial"/>
    <property type="match status" value="1"/>
</dbReference>
<gene>
    <name evidence="4" type="ORF">D1B33_08560</name>
</gene>